<comment type="function">
    <text evidence="7">Ligates lysine onto the cytidine present at position 34 of the AUA codon-specific tRNA(Ile) that contains the anticodon CAU, in an ATP-dependent manner. Cytidine is converted to lysidine, thus changing the amino acid specificity of the tRNA from methionine to isoleucine.</text>
</comment>
<dbReference type="CDD" id="cd01992">
    <property type="entry name" value="TilS_N"/>
    <property type="match status" value="1"/>
</dbReference>
<keyword evidence="2 7" id="KW-0436">Ligase</keyword>
<evidence type="ECO:0000259" key="10">
    <source>
        <dbReference type="Pfam" id="PF09179"/>
    </source>
</evidence>
<dbReference type="NCBIfam" id="TIGR02432">
    <property type="entry name" value="lysidine_TilS_N"/>
    <property type="match status" value="1"/>
</dbReference>
<evidence type="ECO:0000313" key="11">
    <source>
        <dbReference type="EMBL" id="REF37023.1"/>
    </source>
</evidence>
<dbReference type="RefSeq" id="WP_342768129.1">
    <property type="nucleotide sequence ID" value="NZ_QTUC01000001.1"/>
</dbReference>
<evidence type="ECO:0000256" key="4">
    <source>
        <dbReference type="ARBA" id="ARBA00022741"/>
    </source>
</evidence>
<dbReference type="Proteomes" id="UP000256485">
    <property type="component" value="Unassembled WGS sequence"/>
</dbReference>
<name>A0A3D9V8J2_THECX</name>
<evidence type="ECO:0000256" key="2">
    <source>
        <dbReference type="ARBA" id="ARBA00022598"/>
    </source>
</evidence>
<dbReference type="SUPFAM" id="SSF52402">
    <property type="entry name" value="Adenine nucleotide alpha hydrolases-like"/>
    <property type="match status" value="1"/>
</dbReference>
<accession>A0A3D9V8J2</accession>
<dbReference type="InterPro" id="IPR011063">
    <property type="entry name" value="TilS/TtcA_N"/>
</dbReference>
<organism evidence="11 12">
    <name type="scientific">Thermasporomyces composti</name>
    <dbReference type="NCBI Taxonomy" id="696763"/>
    <lineage>
        <taxon>Bacteria</taxon>
        <taxon>Bacillati</taxon>
        <taxon>Actinomycetota</taxon>
        <taxon>Actinomycetes</taxon>
        <taxon>Propionibacteriales</taxon>
        <taxon>Nocardioidaceae</taxon>
        <taxon>Thermasporomyces</taxon>
    </lineage>
</organism>
<protein>
    <recommendedName>
        <fullName evidence="7">tRNA(Ile)-lysidine synthase</fullName>
        <ecNumber evidence="7">6.3.4.19</ecNumber>
    </recommendedName>
    <alternativeName>
        <fullName evidence="7">tRNA(Ile)-2-lysyl-cytidine synthase</fullName>
    </alternativeName>
    <alternativeName>
        <fullName evidence="7">tRNA(Ile)-lysidine synthetase</fullName>
    </alternativeName>
</protein>
<evidence type="ECO:0000259" key="9">
    <source>
        <dbReference type="Pfam" id="PF01171"/>
    </source>
</evidence>
<comment type="similarity">
    <text evidence="7">Belongs to the tRNA(Ile)-lysidine synthase family.</text>
</comment>
<reference evidence="11 12" key="1">
    <citation type="submission" date="2018-08" db="EMBL/GenBank/DDBJ databases">
        <title>Sequencing the genomes of 1000 actinobacteria strains.</title>
        <authorList>
            <person name="Klenk H.-P."/>
        </authorList>
    </citation>
    <scope>NUCLEOTIDE SEQUENCE [LARGE SCALE GENOMIC DNA]</scope>
    <source>
        <strain evidence="11 12">DSM 22891</strain>
    </source>
</reference>
<dbReference type="HAMAP" id="MF_01161">
    <property type="entry name" value="tRNA_Ile_lys_synt"/>
    <property type="match status" value="1"/>
</dbReference>
<dbReference type="GO" id="GO:0032267">
    <property type="term" value="F:tRNA(Ile)-lysidine synthase activity"/>
    <property type="evidence" value="ECO:0007669"/>
    <property type="project" value="UniProtKB-EC"/>
</dbReference>
<keyword evidence="4 7" id="KW-0547">Nucleotide-binding</keyword>
<evidence type="ECO:0000313" key="12">
    <source>
        <dbReference type="Proteomes" id="UP000256485"/>
    </source>
</evidence>
<dbReference type="Pfam" id="PF09179">
    <property type="entry name" value="TilS"/>
    <property type="match status" value="1"/>
</dbReference>
<evidence type="ECO:0000256" key="6">
    <source>
        <dbReference type="ARBA" id="ARBA00048539"/>
    </source>
</evidence>
<dbReference type="AlphaFoldDB" id="A0A3D9V8J2"/>
<dbReference type="InterPro" id="IPR012795">
    <property type="entry name" value="tRNA_Ile_lys_synt_N"/>
</dbReference>
<keyword evidence="1 7" id="KW-0963">Cytoplasm</keyword>
<keyword evidence="5 7" id="KW-0067">ATP-binding</keyword>
<evidence type="ECO:0000256" key="5">
    <source>
        <dbReference type="ARBA" id="ARBA00022840"/>
    </source>
</evidence>
<dbReference type="SUPFAM" id="SSF82829">
    <property type="entry name" value="MesJ substrate recognition domain-like"/>
    <property type="match status" value="1"/>
</dbReference>
<comment type="subcellular location">
    <subcellularLocation>
        <location evidence="7">Cytoplasm</location>
    </subcellularLocation>
</comment>
<dbReference type="Pfam" id="PF01171">
    <property type="entry name" value="ATP_bind_3"/>
    <property type="match status" value="1"/>
</dbReference>
<sequence length="375" mass="39379">MTELGPHPAVAAVRAAVRAALADLEPGDRVLVACSGGADSTALAAATAFEARRRGWQAGGITVDHGLQPGSAEHAERVAALLRELGLSPVEIATVSVSGAGGPEAAARRARYAALDAAASRHAARTILLGHTRDDQAETVLLGLARGSGARSLAGMPAQSADGRYRRPLLTLDRSVTREACAAAGLPVWEDPHNDDPTYTRVRVRQRVLPVLERELGPGVAAALARTADLLRADADALDLWADQAYAECVVGPESDSTRVVLEVARLASLPAAVRRRVLRRAARRAGSPATDLFAYHVTAVEALVTDWRGQAWIDLPGRVRVGRREGRLWFVRTATAADDASKDQVMSARVTDGRVTGNGEASGDGVGASPPHSR</sequence>
<dbReference type="EMBL" id="QTUC01000001">
    <property type="protein sequence ID" value="REF37023.1"/>
    <property type="molecule type" value="Genomic_DNA"/>
</dbReference>
<dbReference type="EC" id="6.3.4.19" evidence="7"/>
<keyword evidence="12" id="KW-1185">Reference proteome</keyword>
<dbReference type="Gene3D" id="3.40.50.620">
    <property type="entry name" value="HUPs"/>
    <property type="match status" value="1"/>
</dbReference>
<evidence type="ECO:0000256" key="7">
    <source>
        <dbReference type="HAMAP-Rule" id="MF_01161"/>
    </source>
</evidence>
<keyword evidence="3 7" id="KW-0819">tRNA processing</keyword>
<feature type="binding site" evidence="7">
    <location>
        <begin position="35"/>
        <end position="40"/>
    </location>
    <ligand>
        <name>ATP</name>
        <dbReference type="ChEBI" id="CHEBI:30616"/>
    </ligand>
</feature>
<comment type="caution">
    <text evidence="11">The sequence shown here is derived from an EMBL/GenBank/DDBJ whole genome shotgun (WGS) entry which is preliminary data.</text>
</comment>
<evidence type="ECO:0000256" key="3">
    <source>
        <dbReference type="ARBA" id="ARBA00022694"/>
    </source>
</evidence>
<dbReference type="GO" id="GO:0005524">
    <property type="term" value="F:ATP binding"/>
    <property type="evidence" value="ECO:0007669"/>
    <property type="project" value="UniProtKB-UniRule"/>
</dbReference>
<dbReference type="InterPro" id="IPR015262">
    <property type="entry name" value="tRNA_Ile_lys_synt_subst-bd"/>
</dbReference>
<dbReference type="Gene3D" id="1.20.59.20">
    <property type="match status" value="1"/>
</dbReference>
<dbReference type="PANTHER" id="PTHR43033:SF1">
    <property type="entry name" value="TRNA(ILE)-LYSIDINE SYNTHASE-RELATED"/>
    <property type="match status" value="1"/>
</dbReference>
<dbReference type="InterPro" id="IPR012094">
    <property type="entry name" value="tRNA_Ile_lys_synt"/>
</dbReference>
<evidence type="ECO:0000256" key="1">
    <source>
        <dbReference type="ARBA" id="ARBA00022490"/>
    </source>
</evidence>
<dbReference type="PANTHER" id="PTHR43033">
    <property type="entry name" value="TRNA(ILE)-LYSIDINE SYNTHASE-RELATED"/>
    <property type="match status" value="1"/>
</dbReference>
<dbReference type="GO" id="GO:0005737">
    <property type="term" value="C:cytoplasm"/>
    <property type="evidence" value="ECO:0007669"/>
    <property type="project" value="UniProtKB-SubCell"/>
</dbReference>
<gene>
    <name evidence="7" type="primary">tilS</name>
    <name evidence="11" type="ORF">DFJ64_2459</name>
</gene>
<feature type="domain" description="tRNA(Ile)-lysidine/2-thiocytidine synthase N-terminal" evidence="9">
    <location>
        <begin position="30"/>
        <end position="206"/>
    </location>
</feature>
<dbReference type="InterPro" id="IPR014729">
    <property type="entry name" value="Rossmann-like_a/b/a_fold"/>
</dbReference>
<feature type="region of interest" description="Disordered" evidence="8">
    <location>
        <begin position="342"/>
        <end position="375"/>
    </location>
</feature>
<comment type="catalytic activity">
    <reaction evidence="6 7">
        <text>cytidine(34) in tRNA(Ile2) + L-lysine + ATP = lysidine(34) in tRNA(Ile2) + AMP + diphosphate + H(+)</text>
        <dbReference type="Rhea" id="RHEA:43744"/>
        <dbReference type="Rhea" id="RHEA-COMP:10625"/>
        <dbReference type="Rhea" id="RHEA-COMP:10670"/>
        <dbReference type="ChEBI" id="CHEBI:15378"/>
        <dbReference type="ChEBI" id="CHEBI:30616"/>
        <dbReference type="ChEBI" id="CHEBI:32551"/>
        <dbReference type="ChEBI" id="CHEBI:33019"/>
        <dbReference type="ChEBI" id="CHEBI:82748"/>
        <dbReference type="ChEBI" id="CHEBI:83665"/>
        <dbReference type="ChEBI" id="CHEBI:456215"/>
        <dbReference type="EC" id="6.3.4.19"/>
    </reaction>
</comment>
<feature type="domain" description="tRNA(Ile)-lysidine synthase substrate-binding" evidence="10">
    <location>
        <begin position="262"/>
        <end position="330"/>
    </location>
</feature>
<dbReference type="GO" id="GO:0006400">
    <property type="term" value="P:tRNA modification"/>
    <property type="evidence" value="ECO:0007669"/>
    <property type="project" value="UniProtKB-UniRule"/>
</dbReference>
<evidence type="ECO:0000256" key="8">
    <source>
        <dbReference type="SAM" id="MobiDB-lite"/>
    </source>
</evidence>
<proteinExistence type="inferred from homology"/>
<comment type="domain">
    <text evidence="7">The N-terminal region contains the highly conserved SGGXDS motif, predicted to be a P-loop motif involved in ATP binding.</text>
</comment>